<dbReference type="InterPro" id="IPR015422">
    <property type="entry name" value="PyrdxlP-dep_Trfase_small"/>
</dbReference>
<dbReference type="Pfam" id="PF02347">
    <property type="entry name" value="GDC-P"/>
    <property type="match status" value="1"/>
</dbReference>
<name>A0A830EL36_9EURY</name>
<dbReference type="InterPro" id="IPR049315">
    <property type="entry name" value="GDC-P_N"/>
</dbReference>
<feature type="domain" description="Glycine cleavage system P-protein N-terminal" evidence="2">
    <location>
        <begin position="15"/>
        <end position="432"/>
    </location>
</feature>
<proteinExistence type="predicted"/>
<evidence type="ECO:0000259" key="2">
    <source>
        <dbReference type="Pfam" id="PF02347"/>
    </source>
</evidence>
<dbReference type="InterPro" id="IPR015424">
    <property type="entry name" value="PyrdxlP-dep_Trfase"/>
</dbReference>
<dbReference type="GO" id="GO:0004375">
    <property type="term" value="F:glycine dehydrogenase (decarboxylating) activity"/>
    <property type="evidence" value="ECO:0007669"/>
    <property type="project" value="InterPro"/>
</dbReference>
<dbReference type="Gene3D" id="3.90.1150.10">
    <property type="entry name" value="Aspartate Aminotransferase, domain 1"/>
    <property type="match status" value="1"/>
</dbReference>
<reference evidence="3" key="2">
    <citation type="submission" date="2020-09" db="EMBL/GenBank/DDBJ databases">
        <authorList>
            <person name="Sun Q."/>
            <person name="Ohkuma M."/>
        </authorList>
    </citation>
    <scope>NUCLEOTIDE SEQUENCE</scope>
    <source>
        <strain evidence="3">JCM 14359</strain>
    </source>
</reference>
<dbReference type="PANTHER" id="PTHR42806">
    <property type="entry name" value="GLYCINE CLEAVAGE SYSTEM P-PROTEIN"/>
    <property type="match status" value="1"/>
</dbReference>
<dbReference type="AlphaFoldDB" id="A0A830EL36"/>
<dbReference type="PANTHER" id="PTHR42806:SF1">
    <property type="entry name" value="GLYCINE DEHYDROGENASE (DECARBOXYLATING)"/>
    <property type="match status" value="1"/>
</dbReference>
<evidence type="ECO:0000313" key="3">
    <source>
        <dbReference type="EMBL" id="GGJ16074.1"/>
    </source>
</evidence>
<organism evidence="3 4">
    <name type="scientific">Halobellus salinus</name>
    <dbReference type="NCBI Taxonomy" id="931585"/>
    <lineage>
        <taxon>Archaea</taxon>
        <taxon>Methanobacteriati</taxon>
        <taxon>Methanobacteriota</taxon>
        <taxon>Stenosarchaea group</taxon>
        <taxon>Halobacteria</taxon>
        <taxon>Halobacteriales</taxon>
        <taxon>Haloferacaceae</taxon>
        <taxon>Halobellus</taxon>
    </lineage>
</organism>
<evidence type="ECO:0000256" key="1">
    <source>
        <dbReference type="ARBA" id="ARBA00023002"/>
    </source>
</evidence>
<dbReference type="NCBIfam" id="NF001696">
    <property type="entry name" value="PRK00451.1"/>
    <property type="match status" value="1"/>
</dbReference>
<dbReference type="Proteomes" id="UP000653099">
    <property type="component" value="Unassembled WGS sequence"/>
</dbReference>
<comment type="caution">
    <text evidence="3">The sequence shown here is derived from an EMBL/GenBank/DDBJ whole genome shotgun (WGS) entry which is preliminary data.</text>
</comment>
<dbReference type="SUPFAM" id="SSF53383">
    <property type="entry name" value="PLP-dependent transferases"/>
    <property type="match status" value="1"/>
</dbReference>
<dbReference type="OrthoDB" id="17655at2157"/>
<gene>
    <name evidence="3" type="ORF">GCM10008995_27380</name>
</gene>
<reference evidence="3" key="1">
    <citation type="journal article" date="2014" name="Int. J. Syst. Evol. Microbiol.">
        <title>Complete genome sequence of Corynebacterium casei LMG S-19264T (=DSM 44701T), isolated from a smear-ripened cheese.</title>
        <authorList>
            <consortium name="US DOE Joint Genome Institute (JGI-PGF)"/>
            <person name="Walter F."/>
            <person name="Albersmeier A."/>
            <person name="Kalinowski J."/>
            <person name="Ruckert C."/>
        </authorList>
    </citation>
    <scope>NUCLEOTIDE SEQUENCE</scope>
    <source>
        <strain evidence="3">JCM 14359</strain>
    </source>
</reference>
<dbReference type="InterPro" id="IPR023010">
    <property type="entry name" value="GcvPA"/>
</dbReference>
<dbReference type="GO" id="GO:0009116">
    <property type="term" value="P:nucleoside metabolic process"/>
    <property type="evidence" value="ECO:0007669"/>
    <property type="project" value="InterPro"/>
</dbReference>
<dbReference type="Gene3D" id="3.40.640.10">
    <property type="entry name" value="Type I PLP-dependent aspartate aminotransferase-like (Major domain)"/>
    <property type="match status" value="1"/>
</dbReference>
<accession>A0A830EL36</accession>
<dbReference type="RefSeq" id="WP_188788386.1">
    <property type="nucleotide sequence ID" value="NZ_BMOC01000025.1"/>
</dbReference>
<evidence type="ECO:0000313" key="4">
    <source>
        <dbReference type="Proteomes" id="UP000653099"/>
    </source>
</evidence>
<protein>
    <submittedName>
        <fullName evidence="3">Glycine dehydrogenase</fullName>
    </submittedName>
</protein>
<keyword evidence="1" id="KW-0560">Oxidoreductase</keyword>
<dbReference type="InterPro" id="IPR015421">
    <property type="entry name" value="PyrdxlP-dep_Trfase_major"/>
</dbReference>
<keyword evidence="4" id="KW-1185">Reference proteome</keyword>
<sequence length="448" mass="48376">MTDAGRHEHVDGTPYAPHTPAETAAMLDAVGVDSEADLFDVPEAVQFDGDLGIEKRSERELRSELSETFARNDDLTEFLGRDHHTHYVPSVVDDLSQRAEFLTSYTQYQPEIAQGFLQALFEYQSLIAELTGLPVANCSMYDAASGLGEAARLAGRVRSVSGTRVLVPELLHENKRAVLDNYVDGTDLAVATYPMDDGNVDVDALSALADNETALVYVENPTVRGTIEEHLGDVGEITDEAGALFCLGTDTAALGLLEEPESVGADVVVGEADALGVPTAYGMGLGLLATREEFLRQVPGRLVGASEDASDRRTYTLTLQTREQHIRKERATSNICTNQAWVALRTAMHLAWLGPDGLVDLGNQCVQEAASLATELNGIRGVKAPVHDRHHFREFAVRTDQPAPAIAEDIEAGGCAVHVLDDHLLQVCVTDVNASRTDELVDAFEEAV</sequence>
<dbReference type="EMBL" id="BMOC01000025">
    <property type="protein sequence ID" value="GGJ16074.1"/>
    <property type="molecule type" value="Genomic_DNA"/>
</dbReference>